<accession>A0ABX8B2D2</accession>
<evidence type="ECO:0000256" key="1">
    <source>
        <dbReference type="ARBA" id="ARBA00006484"/>
    </source>
</evidence>
<dbReference type="InterPro" id="IPR002347">
    <property type="entry name" value="SDR_fam"/>
</dbReference>
<dbReference type="EMBL" id="CP072642">
    <property type="protein sequence ID" value="QUV94222.1"/>
    <property type="molecule type" value="Genomic_DNA"/>
</dbReference>
<dbReference type="PANTHER" id="PTHR44196:SF2">
    <property type="entry name" value="SHORT-CHAIN DEHYDROGENASE-RELATED"/>
    <property type="match status" value="1"/>
</dbReference>
<dbReference type="Gene3D" id="3.40.50.720">
    <property type="entry name" value="NAD(P)-binding Rossmann-like Domain"/>
    <property type="match status" value="1"/>
</dbReference>
<dbReference type="InterPro" id="IPR036291">
    <property type="entry name" value="NAD(P)-bd_dom_sf"/>
</dbReference>
<dbReference type="PRINTS" id="PR00081">
    <property type="entry name" value="GDHRDH"/>
</dbReference>
<evidence type="ECO:0000256" key="2">
    <source>
        <dbReference type="ARBA" id="ARBA00023002"/>
    </source>
</evidence>
<keyword evidence="5" id="KW-1185">Reference proteome</keyword>
<proteinExistence type="inferred from homology"/>
<evidence type="ECO:0000256" key="3">
    <source>
        <dbReference type="RuleBase" id="RU000363"/>
    </source>
</evidence>
<gene>
    <name evidence="4" type="ORF">J8C05_01850</name>
</gene>
<dbReference type="PANTHER" id="PTHR44196">
    <property type="entry name" value="DEHYDROGENASE/REDUCTASE SDR FAMILY MEMBER 7B"/>
    <property type="match status" value="1"/>
</dbReference>
<dbReference type="SUPFAM" id="SSF51735">
    <property type="entry name" value="NAD(P)-binding Rossmann-fold domains"/>
    <property type="match status" value="1"/>
</dbReference>
<comment type="similarity">
    <text evidence="1 3">Belongs to the short-chain dehydrogenases/reductases (SDR) family.</text>
</comment>
<evidence type="ECO:0000313" key="4">
    <source>
        <dbReference type="EMBL" id="QUV94222.1"/>
    </source>
</evidence>
<organism evidence="4 5">
    <name type="scientific">Chloracidobacterium sp. N</name>
    <dbReference type="NCBI Taxonomy" id="2821540"/>
    <lineage>
        <taxon>Bacteria</taxon>
        <taxon>Pseudomonadati</taxon>
        <taxon>Acidobacteriota</taxon>
        <taxon>Terriglobia</taxon>
        <taxon>Terriglobales</taxon>
        <taxon>Acidobacteriaceae</taxon>
        <taxon>Chloracidobacterium</taxon>
        <taxon>Chloracidobacterium aggregatum</taxon>
    </lineage>
</organism>
<evidence type="ECO:0000313" key="5">
    <source>
        <dbReference type="Proteomes" id="UP000677668"/>
    </source>
</evidence>
<dbReference type="PROSITE" id="PS00061">
    <property type="entry name" value="ADH_SHORT"/>
    <property type="match status" value="1"/>
</dbReference>
<dbReference type="PRINTS" id="PR00080">
    <property type="entry name" value="SDRFAMILY"/>
</dbReference>
<name>A0ABX8B2D2_9BACT</name>
<sequence>METWAGKTVLITGASVGIGEAFARRFAREKANLMLVARREDKLQRLAAELAKQHSITVDVLAKDLSLPEAAGEVFEETERLNLQVDGLINNAGFGIGGRFVETDLKRNLEMLQLNIVTLTELTHRYLSGMLARRQGVVVNVASTAAFQAVPYLGAYAATKAYVLSFSEALHEECRDEGVLVMALCPGATATEFFDTAQVAEGTARDMLRRAQMPEEVVEAAFAGIRRRSSSVVSGLANSLLSQATRFVPRDIAARIAGNIMKAR</sequence>
<dbReference type="PIRSF" id="PIRSF000126">
    <property type="entry name" value="11-beta-HSD1"/>
    <property type="match status" value="1"/>
</dbReference>
<keyword evidence="2" id="KW-0560">Oxidoreductase</keyword>
<dbReference type="RefSeq" id="WP_211422529.1">
    <property type="nucleotide sequence ID" value="NZ_CP072642.1"/>
</dbReference>
<dbReference type="InterPro" id="IPR020904">
    <property type="entry name" value="Sc_DH/Rdtase_CS"/>
</dbReference>
<reference evidence="4 5" key="1">
    <citation type="submission" date="2021-03" db="EMBL/GenBank/DDBJ databases">
        <title>Genomic and phenotypic characterization of Chloracidobacterium isolates provides evidence for multiple species.</title>
        <authorList>
            <person name="Saini M.K."/>
            <person name="Costas A.M.G."/>
            <person name="Tank M."/>
            <person name="Bryant D.A."/>
        </authorList>
    </citation>
    <scope>NUCLEOTIDE SEQUENCE [LARGE SCALE GENOMIC DNA]</scope>
    <source>
        <strain evidence="4 5">N</strain>
    </source>
</reference>
<dbReference type="Proteomes" id="UP000677668">
    <property type="component" value="Chromosome 1"/>
</dbReference>
<protein>
    <submittedName>
        <fullName evidence="4">SDR family oxidoreductase</fullName>
    </submittedName>
</protein>
<dbReference type="Pfam" id="PF00106">
    <property type="entry name" value="adh_short"/>
    <property type="match status" value="1"/>
</dbReference>